<sequence length="437" mass="47946">MEDNGRTQHGFPRGYRFVPEEPEIIRLLDDKLAGRPLPYPLHNIFHDIRIRDFHPAELYEAYKEHEEDGFIYFFSIREFPTARGNKQRPARGAKHGAWKASGGGKAVSTTTTRGSVDVGQKLTLVFYDKVTTTADDKSPKNTGKTDWGMHEFTRVIGPGNKVADLALYRLYKMSRGKKNKMKAELRAATSSREAKSPNRLTASSSSCYPAGETSQFMAKQLLDGVASSSRAHDCADEYSFGVATSSAPGPSSSVVSMDGAGQHTSLLPMTTAQENYQMMTPQQQAAHHFGATSSQQHLGCPGAVVVGWSEQQLVNMAPPPPAPALDDEFDAFCAGKQLSPNWWFPVLSDLSAILKDPPMLKEDEDSSEYYKLNFDCDPTGPMDDEALLSTIGDEMVLPSLTIEDADASNQVRSCSDQPQPLDSTNIASEQQQHARSS</sequence>
<evidence type="ECO:0000256" key="4">
    <source>
        <dbReference type="ARBA" id="ARBA00023163"/>
    </source>
</evidence>
<evidence type="ECO:0000256" key="1">
    <source>
        <dbReference type="ARBA" id="ARBA00004123"/>
    </source>
</evidence>
<dbReference type="GO" id="GO:0003677">
    <property type="term" value="F:DNA binding"/>
    <property type="evidence" value="ECO:0007669"/>
    <property type="project" value="UniProtKB-KW"/>
</dbReference>
<dbReference type="PANTHER" id="PTHR31719:SF94">
    <property type="entry name" value="PROTEIN ATAF2"/>
    <property type="match status" value="1"/>
</dbReference>
<dbReference type="Gramene" id="KQJ96683">
    <property type="protein sequence ID" value="KQJ96683"/>
    <property type="gene ID" value="BRADI_3g26665v3"/>
</dbReference>
<keyword evidence="5" id="KW-0539">Nucleus</keyword>
<dbReference type="OrthoDB" id="688516at2759"/>
<accession>A0A0Q3I8E2</accession>
<keyword evidence="4" id="KW-0804">Transcription</keyword>
<dbReference type="GO" id="GO:0006355">
    <property type="term" value="P:regulation of DNA-templated transcription"/>
    <property type="evidence" value="ECO:0007669"/>
    <property type="project" value="InterPro"/>
</dbReference>
<reference evidence="8 9" key="1">
    <citation type="journal article" date="2010" name="Nature">
        <title>Genome sequencing and analysis of the model grass Brachypodium distachyon.</title>
        <authorList>
            <consortium name="International Brachypodium Initiative"/>
        </authorList>
    </citation>
    <scope>NUCLEOTIDE SEQUENCE [LARGE SCALE GENOMIC DNA]</scope>
    <source>
        <strain evidence="8">Bd21</strain>
        <strain evidence="9">cv. Bd21</strain>
    </source>
</reference>
<dbReference type="EnsemblPlants" id="KQJ96683">
    <property type="protein sequence ID" value="KQJ96683"/>
    <property type="gene ID" value="BRADI_3g26665v3"/>
</dbReference>
<keyword evidence="10" id="KW-1185">Reference proteome</keyword>
<name>A0A0Q3I8E2_BRADI</name>
<evidence type="ECO:0000313" key="10">
    <source>
        <dbReference type="Proteomes" id="UP000008810"/>
    </source>
</evidence>
<feature type="region of interest" description="Disordered" evidence="6">
    <location>
        <begin position="407"/>
        <end position="437"/>
    </location>
</feature>
<feature type="compositionally biased region" description="Basic residues" evidence="6">
    <location>
        <begin position="85"/>
        <end position="97"/>
    </location>
</feature>
<dbReference type="GO" id="GO:0005634">
    <property type="term" value="C:nucleus"/>
    <property type="evidence" value="ECO:0007669"/>
    <property type="project" value="UniProtKB-SubCell"/>
</dbReference>
<keyword evidence="2" id="KW-0805">Transcription regulation</keyword>
<feature type="region of interest" description="Disordered" evidence="6">
    <location>
        <begin position="84"/>
        <end position="112"/>
    </location>
</feature>
<keyword evidence="3" id="KW-0238">DNA-binding</keyword>
<dbReference type="PROSITE" id="PS51005">
    <property type="entry name" value="NAC"/>
    <property type="match status" value="1"/>
</dbReference>
<feature type="domain" description="NAC" evidence="7">
    <location>
        <begin position="11"/>
        <end position="173"/>
    </location>
</feature>
<dbReference type="STRING" id="15368.A0A0Q3I8E2"/>
<dbReference type="RefSeq" id="XP_024317174.1">
    <property type="nucleotide sequence ID" value="XM_024461406.1"/>
</dbReference>
<comment type="subcellular location">
    <subcellularLocation>
        <location evidence="1">Nucleus</location>
    </subcellularLocation>
</comment>
<dbReference type="InterPro" id="IPR036093">
    <property type="entry name" value="NAC_dom_sf"/>
</dbReference>
<protein>
    <recommendedName>
        <fullName evidence="7">NAC domain-containing protein</fullName>
    </recommendedName>
</protein>
<dbReference type="Pfam" id="PF02365">
    <property type="entry name" value="NAM"/>
    <property type="match status" value="1"/>
</dbReference>
<dbReference type="SUPFAM" id="SSF101941">
    <property type="entry name" value="NAC domain"/>
    <property type="match status" value="1"/>
</dbReference>
<evidence type="ECO:0000259" key="7">
    <source>
        <dbReference type="PROSITE" id="PS51005"/>
    </source>
</evidence>
<gene>
    <name evidence="9" type="primary">LOC112271665</name>
    <name evidence="8" type="ORF">BRADI_3g26665v3</name>
</gene>
<dbReference type="AlphaFoldDB" id="A0A0Q3I8E2"/>
<evidence type="ECO:0000256" key="3">
    <source>
        <dbReference type="ARBA" id="ARBA00023125"/>
    </source>
</evidence>
<dbReference type="PANTHER" id="PTHR31719">
    <property type="entry name" value="NAC TRANSCRIPTION FACTOR 56"/>
    <property type="match status" value="1"/>
</dbReference>
<evidence type="ECO:0000256" key="6">
    <source>
        <dbReference type="SAM" id="MobiDB-lite"/>
    </source>
</evidence>
<dbReference type="GeneID" id="112271665"/>
<dbReference type="Proteomes" id="UP000008810">
    <property type="component" value="Chromosome 3"/>
</dbReference>
<evidence type="ECO:0000256" key="2">
    <source>
        <dbReference type="ARBA" id="ARBA00023015"/>
    </source>
</evidence>
<dbReference type="InterPro" id="IPR003441">
    <property type="entry name" value="NAC-dom"/>
</dbReference>
<reference evidence="8" key="2">
    <citation type="submission" date="2017-06" db="EMBL/GenBank/DDBJ databases">
        <title>WGS assembly of Brachypodium distachyon.</title>
        <authorList>
            <consortium name="The International Brachypodium Initiative"/>
            <person name="Lucas S."/>
            <person name="Harmon-Smith M."/>
            <person name="Lail K."/>
            <person name="Tice H."/>
            <person name="Grimwood J."/>
            <person name="Bruce D."/>
            <person name="Barry K."/>
            <person name="Shu S."/>
            <person name="Lindquist E."/>
            <person name="Wang M."/>
            <person name="Pitluck S."/>
            <person name="Vogel J.P."/>
            <person name="Garvin D.F."/>
            <person name="Mockler T.C."/>
            <person name="Schmutz J."/>
            <person name="Rokhsar D."/>
            <person name="Bevan M.W."/>
        </authorList>
    </citation>
    <scope>NUCLEOTIDE SEQUENCE</scope>
    <source>
        <strain evidence="8">Bd21</strain>
    </source>
</reference>
<dbReference type="Gene3D" id="2.170.150.80">
    <property type="entry name" value="NAC domain"/>
    <property type="match status" value="1"/>
</dbReference>
<proteinExistence type="predicted"/>
<dbReference type="EMBL" id="CM000882">
    <property type="protein sequence ID" value="KQJ96683.1"/>
    <property type="molecule type" value="Genomic_DNA"/>
</dbReference>
<evidence type="ECO:0000313" key="8">
    <source>
        <dbReference type="EMBL" id="KQJ96683.1"/>
    </source>
</evidence>
<feature type="region of interest" description="Disordered" evidence="6">
    <location>
        <begin position="187"/>
        <end position="206"/>
    </location>
</feature>
<reference evidence="9" key="3">
    <citation type="submission" date="2018-08" db="UniProtKB">
        <authorList>
            <consortium name="EnsemblPlants"/>
        </authorList>
    </citation>
    <scope>IDENTIFICATION</scope>
    <source>
        <strain evidence="9">cv. Bd21</strain>
    </source>
</reference>
<organism evidence="8">
    <name type="scientific">Brachypodium distachyon</name>
    <name type="common">Purple false brome</name>
    <name type="synonym">Trachynia distachya</name>
    <dbReference type="NCBI Taxonomy" id="15368"/>
    <lineage>
        <taxon>Eukaryota</taxon>
        <taxon>Viridiplantae</taxon>
        <taxon>Streptophyta</taxon>
        <taxon>Embryophyta</taxon>
        <taxon>Tracheophyta</taxon>
        <taxon>Spermatophyta</taxon>
        <taxon>Magnoliopsida</taxon>
        <taxon>Liliopsida</taxon>
        <taxon>Poales</taxon>
        <taxon>Poaceae</taxon>
        <taxon>BOP clade</taxon>
        <taxon>Pooideae</taxon>
        <taxon>Stipodae</taxon>
        <taxon>Brachypodieae</taxon>
        <taxon>Brachypodium</taxon>
    </lineage>
</organism>
<evidence type="ECO:0000256" key="5">
    <source>
        <dbReference type="ARBA" id="ARBA00023242"/>
    </source>
</evidence>
<evidence type="ECO:0000313" key="9">
    <source>
        <dbReference type="EnsemblPlants" id="KQJ96683"/>
    </source>
</evidence>